<dbReference type="EMBL" id="GBXM01083924">
    <property type="protein sequence ID" value="JAH24653.1"/>
    <property type="molecule type" value="Transcribed_RNA"/>
</dbReference>
<organism evidence="1">
    <name type="scientific">Anguilla anguilla</name>
    <name type="common">European freshwater eel</name>
    <name type="synonym">Muraena anguilla</name>
    <dbReference type="NCBI Taxonomy" id="7936"/>
    <lineage>
        <taxon>Eukaryota</taxon>
        <taxon>Metazoa</taxon>
        <taxon>Chordata</taxon>
        <taxon>Craniata</taxon>
        <taxon>Vertebrata</taxon>
        <taxon>Euteleostomi</taxon>
        <taxon>Actinopterygii</taxon>
        <taxon>Neopterygii</taxon>
        <taxon>Teleostei</taxon>
        <taxon>Anguilliformes</taxon>
        <taxon>Anguillidae</taxon>
        <taxon>Anguilla</taxon>
    </lineage>
</organism>
<dbReference type="AlphaFoldDB" id="A0A0E9R8H9"/>
<name>A0A0E9R8H9_ANGAN</name>
<protein>
    <submittedName>
        <fullName evidence="1">Uncharacterized protein</fullName>
    </submittedName>
</protein>
<reference evidence="1" key="1">
    <citation type="submission" date="2014-11" db="EMBL/GenBank/DDBJ databases">
        <authorList>
            <person name="Amaro Gonzalez C."/>
        </authorList>
    </citation>
    <scope>NUCLEOTIDE SEQUENCE</scope>
</reference>
<accession>A0A0E9R8H9</accession>
<reference evidence="1" key="2">
    <citation type="journal article" date="2015" name="Fish Shellfish Immunol.">
        <title>Early steps in the European eel (Anguilla anguilla)-Vibrio vulnificus interaction in the gills: Role of the RtxA13 toxin.</title>
        <authorList>
            <person name="Callol A."/>
            <person name="Pajuelo D."/>
            <person name="Ebbesson L."/>
            <person name="Teles M."/>
            <person name="MacKenzie S."/>
            <person name="Amaro C."/>
        </authorList>
    </citation>
    <scope>NUCLEOTIDE SEQUENCE</scope>
</reference>
<sequence length="71" mass="8063">MNVVELPASYCKTTSLITYSSLLPNTECRYAIHQVTAWWGILPYLQYTALRGWHFSGFPTEITAMTTDSQS</sequence>
<proteinExistence type="predicted"/>
<evidence type="ECO:0000313" key="1">
    <source>
        <dbReference type="EMBL" id="JAH24653.1"/>
    </source>
</evidence>